<dbReference type="PROSITE" id="PS00108">
    <property type="entry name" value="PROTEIN_KINASE_ST"/>
    <property type="match status" value="1"/>
</dbReference>
<gene>
    <name evidence="2" type="ORF">TCM_014831</name>
</gene>
<dbReference type="PANTHER" id="PTHR48055:SF36">
    <property type="entry name" value="PROTEIN KINASE, PLANT-TYPE, PUTATIVE-RELATED"/>
    <property type="match status" value="1"/>
</dbReference>
<dbReference type="GO" id="GO:0004672">
    <property type="term" value="F:protein kinase activity"/>
    <property type="evidence" value="ECO:0007669"/>
    <property type="project" value="InterPro"/>
</dbReference>
<keyword evidence="2" id="KW-0418">Kinase</keyword>
<dbReference type="Gene3D" id="1.10.510.10">
    <property type="entry name" value="Transferase(Phosphotransferase) domain 1"/>
    <property type="match status" value="1"/>
</dbReference>
<dbReference type="AlphaFoldDB" id="A0A061G6W0"/>
<reference evidence="2 3" key="1">
    <citation type="journal article" date="2013" name="Genome Biol.">
        <title>The genome sequence of the most widely cultivated cacao type and its use to identify candidate genes regulating pod color.</title>
        <authorList>
            <person name="Motamayor J.C."/>
            <person name="Mockaitis K."/>
            <person name="Schmutz J."/>
            <person name="Haiminen N."/>
            <person name="Iii D.L."/>
            <person name="Cornejo O."/>
            <person name="Findley S.D."/>
            <person name="Zheng P."/>
            <person name="Utro F."/>
            <person name="Royaert S."/>
            <person name="Saski C."/>
            <person name="Jenkins J."/>
            <person name="Podicheti R."/>
            <person name="Zhao M."/>
            <person name="Scheffler B.E."/>
            <person name="Stack J.C."/>
            <person name="Feltus F.A."/>
            <person name="Mustiga G.M."/>
            <person name="Amores F."/>
            <person name="Phillips W."/>
            <person name="Marelli J.P."/>
            <person name="May G.D."/>
            <person name="Shapiro H."/>
            <person name="Ma J."/>
            <person name="Bustamante C.D."/>
            <person name="Schnell R.J."/>
            <person name="Main D."/>
            <person name="Gilbert D."/>
            <person name="Parida L."/>
            <person name="Kuhn D.N."/>
        </authorList>
    </citation>
    <scope>NUCLEOTIDE SEQUENCE [LARGE SCALE GENOMIC DNA]</scope>
    <source>
        <strain evidence="3">cv. Matina 1-6</strain>
    </source>
</reference>
<dbReference type="STRING" id="3641.A0A061G6W0"/>
<proteinExistence type="predicted"/>
<dbReference type="InterPro" id="IPR008271">
    <property type="entry name" value="Ser/Thr_kinase_AS"/>
</dbReference>
<keyword evidence="2" id="KW-0808">Transferase</keyword>
<dbReference type="Gramene" id="EOY22754">
    <property type="protein sequence ID" value="EOY22754"/>
    <property type="gene ID" value="TCM_014831"/>
</dbReference>
<dbReference type="PROSITE" id="PS50011">
    <property type="entry name" value="PROTEIN_KINASE_DOM"/>
    <property type="match status" value="1"/>
</dbReference>
<feature type="domain" description="Protein kinase" evidence="1">
    <location>
        <begin position="1"/>
        <end position="124"/>
    </location>
</feature>
<dbReference type="SUPFAM" id="SSF56112">
    <property type="entry name" value="Protein kinase-like (PK-like)"/>
    <property type="match status" value="1"/>
</dbReference>
<dbReference type="InterPro" id="IPR000719">
    <property type="entry name" value="Prot_kinase_dom"/>
</dbReference>
<evidence type="ECO:0000313" key="3">
    <source>
        <dbReference type="Proteomes" id="UP000026915"/>
    </source>
</evidence>
<protein>
    <submittedName>
        <fullName evidence="2">Leucine-rich repeat protein kinase family protein, putative</fullName>
    </submittedName>
</protein>
<dbReference type="Proteomes" id="UP000026915">
    <property type="component" value="Chromosome 3"/>
</dbReference>
<dbReference type="Pfam" id="PF00069">
    <property type="entry name" value="Pkinase"/>
    <property type="match status" value="1"/>
</dbReference>
<dbReference type="HOGENOM" id="CLU_000288_21_4_1"/>
<dbReference type="InParanoid" id="A0A061G6W0"/>
<sequence length="124" mass="13845">MIEVASALSYLHGKHVVHCDLKPSNVLLDEGMVAHVSDFSIAKLLGRVNVVQTETMATVGYMAPEYGSSGIISEKTDVYSFGILLMETFTRKKPTDEMFDGEMNLRRWIYESLPDASCLLRGRL</sequence>
<organism evidence="2 3">
    <name type="scientific">Theobroma cacao</name>
    <name type="common">Cacao</name>
    <name type="synonym">Cocoa</name>
    <dbReference type="NCBI Taxonomy" id="3641"/>
    <lineage>
        <taxon>Eukaryota</taxon>
        <taxon>Viridiplantae</taxon>
        <taxon>Streptophyta</taxon>
        <taxon>Embryophyta</taxon>
        <taxon>Tracheophyta</taxon>
        <taxon>Spermatophyta</taxon>
        <taxon>Magnoliopsida</taxon>
        <taxon>eudicotyledons</taxon>
        <taxon>Gunneridae</taxon>
        <taxon>Pentapetalae</taxon>
        <taxon>rosids</taxon>
        <taxon>malvids</taxon>
        <taxon>Malvales</taxon>
        <taxon>Malvaceae</taxon>
        <taxon>Byttnerioideae</taxon>
        <taxon>Theobroma</taxon>
    </lineage>
</organism>
<evidence type="ECO:0000313" key="2">
    <source>
        <dbReference type="EMBL" id="EOY22754.1"/>
    </source>
</evidence>
<keyword evidence="3" id="KW-1185">Reference proteome</keyword>
<dbReference type="EMBL" id="CM001881">
    <property type="protein sequence ID" value="EOY22754.1"/>
    <property type="molecule type" value="Genomic_DNA"/>
</dbReference>
<dbReference type="GO" id="GO:0005524">
    <property type="term" value="F:ATP binding"/>
    <property type="evidence" value="ECO:0007669"/>
    <property type="project" value="InterPro"/>
</dbReference>
<name>A0A061G6W0_THECC</name>
<dbReference type="InterPro" id="IPR011009">
    <property type="entry name" value="Kinase-like_dom_sf"/>
</dbReference>
<dbReference type="InterPro" id="IPR051564">
    <property type="entry name" value="LRR_receptor-like_kinase"/>
</dbReference>
<evidence type="ECO:0000259" key="1">
    <source>
        <dbReference type="PROSITE" id="PS50011"/>
    </source>
</evidence>
<dbReference type="PANTHER" id="PTHR48055">
    <property type="entry name" value="LEUCINE-RICH REPEAT RECEPTOR PROTEIN KINASE EMS1"/>
    <property type="match status" value="1"/>
</dbReference>
<accession>A0A061G6W0</accession>
<dbReference type="OMA" id="TIGYMAR"/>